<dbReference type="EnsemblMetazoa" id="AALFPA23_014572.R21180">
    <property type="protein sequence ID" value="AALFPA23_014572.P21180"/>
    <property type="gene ID" value="AALFPA23_014572"/>
</dbReference>
<reference evidence="7" key="2">
    <citation type="submission" date="2025-05" db="UniProtKB">
        <authorList>
            <consortium name="EnsemblMetazoa"/>
        </authorList>
    </citation>
    <scope>IDENTIFICATION</scope>
    <source>
        <strain evidence="7">Foshan</strain>
    </source>
</reference>
<dbReference type="Gene3D" id="3.30.160.60">
    <property type="entry name" value="Classic Zinc Finger"/>
    <property type="match status" value="4"/>
</dbReference>
<keyword evidence="1" id="KW-0479">Metal-binding</keyword>
<evidence type="ECO:0000313" key="8">
    <source>
        <dbReference type="Proteomes" id="UP000069940"/>
    </source>
</evidence>
<keyword evidence="4" id="KW-0862">Zinc</keyword>
<proteinExistence type="predicted"/>
<dbReference type="PANTHER" id="PTHR24379:SF127">
    <property type="entry name" value="BLOODY FINGERS-RELATED"/>
    <property type="match status" value="1"/>
</dbReference>
<organism evidence="7 8">
    <name type="scientific">Aedes albopictus</name>
    <name type="common">Asian tiger mosquito</name>
    <name type="synonym">Stegomyia albopicta</name>
    <dbReference type="NCBI Taxonomy" id="7160"/>
    <lineage>
        <taxon>Eukaryota</taxon>
        <taxon>Metazoa</taxon>
        <taxon>Ecdysozoa</taxon>
        <taxon>Arthropoda</taxon>
        <taxon>Hexapoda</taxon>
        <taxon>Insecta</taxon>
        <taxon>Pterygota</taxon>
        <taxon>Neoptera</taxon>
        <taxon>Endopterygota</taxon>
        <taxon>Diptera</taxon>
        <taxon>Nematocera</taxon>
        <taxon>Culicoidea</taxon>
        <taxon>Culicidae</taxon>
        <taxon>Culicinae</taxon>
        <taxon>Aedini</taxon>
        <taxon>Aedes</taxon>
        <taxon>Stegomyia</taxon>
    </lineage>
</organism>
<dbReference type="SMART" id="SM00355">
    <property type="entry name" value="ZnF_C2H2"/>
    <property type="match status" value="8"/>
</dbReference>
<dbReference type="Pfam" id="PF00096">
    <property type="entry name" value="zf-C2H2"/>
    <property type="match status" value="1"/>
</dbReference>
<accession>A0ABM1Z337</accession>
<dbReference type="Pfam" id="PF12874">
    <property type="entry name" value="zf-met"/>
    <property type="match status" value="1"/>
</dbReference>
<evidence type="ECO:0000256" key="4">
    <source>
        <dbReference type="ARBA" id="ARBA00022833"/>
    </source>
</evidence>
<dbReference type="GeneID" id="115262601"/>
<feature type="domain" description="C2H2-type" evidence="6">
    <location>
        <begin position="136"/>
        <end position="166"/>
    </location>
</feature>
<keyword evidence="8" id="KW-1185">Reference proteome</keyword>
<reference evidence="8" key="1">
    <citation type="journal article" date="2015" name="Proc. Natl. Acad. Sci. U.S.A.">
        <title>Genome sequence of the Asian Tiger mosquito, Aedes albopictus, reveals insights into its biology, genetics, and evolution.</title>
        <authorList>
            <person name="Chen X.G."/>
            <person name="Jiang X."/>
            <person name="Gu J."/>
            <person name="Xu M."/>
            <person name="Wu Y."/>
            <person name="Deng Y."/>
            <person name="Zhang C."/>
            <person name="Bonizzoni M."/>
            <person name="Dermauw W."/>
            <person name="Vontas J."/>
            <person name="Armbruster P."/>
            <person name="Huang X."/>
            <person name="Yang Y."/>
            <person name="Zhang H."/>
            <person name="He W."/>
            <person name="Peng H."/>
            <person name="Liu Y."/>
            <person name="Wu K."/>
            <person name="Chen J."/>
            <person name="Lirakis M."/>
            <person name="Topalis P."/>
            <person name="Van Leeuwen T."/>
            <person name="Hall A.B."/>
            <person name="Jiang X."/>
            <person name="Thorpe C."/>
            <person name="Mueller R.L."/>
            <person name="Sun C."/>
            <person name="Waterhouse R.M."/>
            <person name="Yan G."/>
            <person name="Tu Z.J."/>
            <person name="Fang X."/>
            <person name="James A.A."/>
        </authorList>
    </citation>
    <scope>NUCLEOTIDE SEQUENCE [LARGE SCALE GENOMIC DNA]</scope>
    <source>
        <strain evidence="8">Foshan</strain>
    </source>
</reference>
<evidence type="ECO:0000313" key="7">
    <source>
        <dbReference type="EnsemblMetazoa" id="AALFPA23_014572.P21180"/>
    </source>
</evidence>
<dbReference type="RefSeq" id="XP_019542865.3">
    <property type="nucleotide sequence ID" value="XM_019687320.3"/>
</dbReference>
<evidence type="ECO:0000256" key="5">
    <source>
        <dbReference type="PROSITE-ProRule" id="PRU00042"/>
    </source>
</evidence>
<dbReference type="SUPFAM" id="SSF57667">
    <property type="entry name" value="beta-beta-alpha zinc fingers"/>
    <property type="match status" value="3"/>
</dbReference>
<dbReference type="PANTHER" id="PTHR24379">
    <property type="entry name" value="KRAB AND ZINC FINGER DOMAIN-CONTAINING"/>
    <property type="match status" value="1"/>
</dbReference>
<keyword evidence="3 5" id="KW-0863">Zinc-finger</keyword>
<feature type="domain" description="C2H2-type" evidence="6">
    <location>
        <begin position="195"/>
        <end position="223"/>
    </location>
</feature>
<name>A0ABM1Z337_AEDAL</name>
<dbReference type="PROSITE" id="PS00028">
    <property type="entry name" value="ZINC_FINGER_C2H2_1"/>
    <property type="match status" value="5"/>
</dbReference>
<evidence type="ECO:0000256" key="1">
    <source>
        <dbReference type="ARBA" id="ARBA00022723"/>
    </source>
</evidence>
<feature type="domain" description="C2H2-type" evidence="6">
    <location>
        <begin position="374"/>
        <end position="395"/>
    </location>
</feature>
<protein>
    <recommendedName>
        <fullName evidence="6">C2H2-type domain-containing protein</fullName>
    </recommendedName>
</protein>
<feature type="domain" description="C2H2-type" evidence="6">
    <location>
        <begin position="346"/>
        <end position="373"/>
    </location>
</feature>
<evidence type="ECO:0000256" key="3">
    <source>
        <dbReference type="ARBA" id="ARBA00022771"/>
    </source>
</evidence>
<feature type="domain" description="C2H2-type" evidence="6">
    <location>
        <begin position="314"/>
        <end position="341"/>
    </location>
</feature>
<dbReference type="InterPro" id="IPR036236">
    <property type="entry name" value="Znf_C2H2_sf"/>
</dbReference>
<dbReference type="Proteomes" id="UP000069940">
    <property type="component" value="Unassembled WGS sequence"/>
</dbReference>
<evidence type="ECO:0000259" key="6">
    <source>
        <dbReference type="PROSITE" id="PS50157"/>
    </source>
</evidence>
<sequence length="439" mass="50392">MMDTKKCVTTIETDNSSEIGIKDIKHEIETKDEYNSDLPASAKIKQETPEIDDYATKFKSGETSLETKIEYDETMVNISKKATKVQTKVKPKQNSYLKSTRDEANQRHQCGKYYQKFSTYLELLHQNHDYETVRIYHCGYESCTQTFKTANFLLRHIQVRHGSCRKAFACGLCGQKFESVVDFERHRDSQHQNRLLCNICEKSFQSEKDVVEHYKTGHGGSTEPIKPLPKNVISTPYERANLMKKDAQIYICQICSNEFLDVALAKHHVNHDHANVKRRSCDKCGRTFRRRAGMVRHSQISQSCGEPAAIPRKYVCKFCDKAFQQEAVLKRHSALHADQDPDFKGHICDLCGKAFTLYKHYQEHKDRHEKIRPFQCPDCGKGFFDRSARNRHERTGVCPNQMVLCCVDCDEEFGSVLKLAEHVCPGTRKADDGGPTTAN</sequence>
<feature type="domain" description="C2H2-type" evidence="6">
    <location>
        <begin position="168"/>
        <end position="191"/>
    </location>
</feature>
<keyword evidence="2" id="KW-0677">Repeat</keyword>
<dbReference type="PROSITE" id="PS50157">
    <property type="entry name" value="ZINC_FINGER_C2H2_2"/>
    <property type="match status" value="7"/>
</dbReference>
<dbReference type="InterPro" id="IPR013087">
    <property type="entry name" value="Znf_C2H2_type"/>
</dbReference>
<evidence type="ECO:0000256" key="2">
    <source>
        <dbReference type="ARBA" id="ARBA00022737"/>
    </source>
</evidence>
<feature type="domain" description="C2H2-type" evidence="6">
    <location>
        <begin position="279"/>
        <end position="307"/>
    </location>
</feature>